<dbReference type="Proteomes" id="UP000182229">
    <property type="component" value="Unassembled WGS sequence"/>
</dbReference>
<dbReference type="OrthoDB" id="112032at2"/>
<dbReference type="InterPro" id="IPR018060">
    <property type="entry name" value="HTH_AraC"/>
</dbReference>
<dbReference type="GO" id="GO:0043565">
    <property type="term" value="F:sequence-specific DNA binding"/>
    <property type="evidence" value="ECO:0007669"/>
    <property type="project" value="InterPro"/>
</dbReference>
<gene>
    <name evidence="5" type="ORF">BON30_17965</name>
</gene>
<dbReference type="PANTHER" id="PTHR46796:SF15">
    <property type="entry name" value="BLL1074 PROTEIN"/>
    <property type="match status" value="1"/>
</dbReference>
<dbReference type="STRING" id="83449.BON30_17965"/>
<reference evidence="6" key="1">
    <citation type="submission" date="2016-11" db="EMBL/GenBank/DDBJ databases">
        <authorList>
            <person name="Shukria A."/>
            <person name="Stevens D.C."/>
        </authorList>
    </citation>
    <scope>NUCLEOTIDE SEQUENCE [LARGE SCALE GENOMIC DNA]</scope>
    <source>
        <strain evidence="6">Cbfe23</strain>
    </source>
</reference>
<keyword evidence="2" id="KW-0238">DNA-binding</keyword>
<dbReference type="InterPro" id="IPR046532">
    <property type="entry name" value="DUF6597"/>
</dbReference>
<protein>
    <submittedName>
        <fullName evidence="5">AraC family transcriptional regulator</fullName>
    </submittedName>
</protein>
<accession>A0A1L9BAY3</accession>
<evidence type="ECO:0000256" key="2">
    <source>
        <dbReference type="ARBA" id="ARBA00023125"/>
    </source>
</evidence>
<dbReference type="Gene3D" id="1.10.10.60">
    <property type="entry name" value="Homeodomain-like"/>
    <property type="match status" value="1"/>
</dbReference>
<comment type="caution">
    <text evidence="5">The sequence shown here is derived from an EMBL/GenBank/DDBJ whole genome shotgun (WGS) entry which is preliminary data.</text>
</comment>
<dbReference type="SUPFAM" id="SSF46689">
    <property type="entry name" value="Homeodomain-like"/>
    <property type="match status" value="1"/>
</dbReference>
<keyword evidence="3" id="KW-0804">Transcription</keyword>
<evidence type="ECO:0000313" key="5">
    <source>
        <dbReference type="EMBL" id="OJH39395.1"/>
    </source>
</evidence>
<dbReference type="Pfam" id="PF12833">
    <property type="entry name" value="HTH_18"/>
    <property type="match status" value="1"/>
</dbReference>
<dbReference type="AlphaFoldDB" id="A0A1L9BAY3"/>
<reference evidence="5 6" key="2">
    <citation type="submission" date="2016-12" db="EMBL/GenBank/DDBJ databases">
        <title>Draft Genome Sequence of Cystobacter ferrugineus Strain Cbfe23.</title>
        <authorList>
            <person name="Akbar S."/>
            <person name="Dowd S.E."/>
            <person name="Stevens D.C."/>
        </authorList>
    </citation>
    <scope>NUCLEOTIDE SEQUENCE [LARGE SCALE GENOMIC DNA]</scope>
    <source>
        <strain evidence="5 6">Cbfe23</strain>
    </source>
</reference>
<dbReference type="SMART" id="SM00342">
    <property type="entry name" value="HTH_ARAC"/>
    <property type="match status" value="1"/>
</dbReference>
<keyword evidence="1" id="KW-0805">Transcription regulation</keyword>
<dbReference type="PANTHER" id="PTHR46796">
    <property type="entry name" value="HTH-TYPE TRANSCRIPTIONAL ACTIVATOR RHAS-RELATED"/>
    <property type="match status" value="1"/>
</dbReference>
<dbReference type="Pfam" id="PF20240">
    <property type="entry name" value="DUF6597"/>
    <property type="match status" value="1"/>
</dbReference>
<evidence type="ECO:0000259" key="4">
    <source>
        <dbReference type="PROSITE" id="PS01124"/>
    </source>
</evidence>
<evidence type="ECO:0000256" key="3">
    <source>
        <dbReference type="ARBA" id="ARBA00023163"/>
    </source>
</evidence>
<organism evidence="5 6">
    <name type="scientific">Cystobacter ferrugineus</name>
    <dbReference type="NCBI Taxonomy" id="83449"/>
    <lineage>
        <taxon>Bacteria</taxon>
        <taxon>Pseudomonadati</taxon>
        <taxon>Myxococcota</taxon>
        <taxon>Myxococcia</taxon>
        <taxon>Myxococcales</taxon>
        <taxon>Cystobacterineae</taxon>
        <taxon>Archangiaceae</taxon>
        <taxon>Cystobacter</taxon>
    </lineage>
</organism>
<keyword evidence="6" id="KW-1185">Reference proteome</keyword>
<dbReference type="InterPro" id="IPR050204">
    <property type="entry name" value="AraC_XylS_family_regulators"/>
</dbReference>
<proteinExistence type="predicted"/>
<feature type="domain" description="HTH araC/xylS-type" evidence="4">
    <location>
        <begin position="147"/>
        <end position="256"/>
    </location>
</feature>
<sequence length="271" mass="29152">MVSASAVTGPGPGYVERPPCAALAPFVQCYWALTGYVASPRGHRVLPDGCIDVLVELGSSRKGPRVVGAMQHAEVVPLLGEVCSLGIRFLPGGAHPFLRFGLDVLTDGDLALEALWPREAREWVERLVEARGVQARLALLDTLLLERRVPAVRDEALAHAVGLIHAARGQLRVQSLEERLGVGARQLERRFRAAVGLSPKVLCRIARMQHATELIERWPDAGGAELALAAGYYDQAHLGREFRALTGLSPGAYARERAGVGFVQAARIPGA</sequence>
<dbReference type="InterPro" id="IPR009057">
    <property type="entry name" value="Homeodomain-like_sf"/>
</dbReference>
<dbReference type="EMBL" id="MPIN01000004">
    <property type="protein sequence ID" value="OJH39395.1"/>
    <property type="molecule type" value="Genomic_DNA"/>
</dbReference>
<evidence type="ECO:0000256" key="1">
    <source>
        <dbReference type="ARBA" id="ARBA00023015"/>
    </source>
</evidence>
<dbReference type="GO" id="GO:0003700">
    <property type="term" value="F:DNA-binding transcription factor activity"/>
    <property type="evidence" value="ECO:0007669"/>
    <property type="project" value="InterPro"/>
</dbReference>
<evidence type="ECO:0000313" key="6">
    <source>
        <dbReference type="Proteomes" id="UP000182229"/>
    </source>
</evidence>
<name>A0A1L9BAY3_9BACT</name>
<dbReference type="RefSeq" id="WP_071899567.1">
    <property type="nucleotide sequence ID" value="NZ_MPIN01000004.1"/>
</dbReference>
<dbReference type="PROSITE" id="PS01124">
    <property type="entry name" value="HTH_ARAC_FAMILY_2"/>
    <property type="match status" value="1"/>
</dbReference>